<dbReference type="AlphaFoldDB" id="A0A0P7W249"/>
<comment type="caution">
    <text evidence="11">The sequence shown here is derived from an EMBL/GenBank/DDBJ whole genome shotgun (WGS) entry which is preliminary data.</text>
</comment>
<evidence type="ECO:0000256" key="3">
    <source>
        <dbReference type="ARBA" id="ARBA00022496"/>
    </source>
</evidence>
<dbReference type="CDD" id="cd03259">
    <property type="entry name" value="ABC_Carb_Solutes_like"/>
    <property type="match status" value="1"/>
</dbReference>
<dbReference type="RefSeq" id="WP_072244245.1">
    <property type="nucleotide sequence ID" value="NZ_FBYC01000001.1"/>
</dbReference>
<evidence type="ECO:0000256" key="5">
    <source>
        <dbReference type="ARBA" id="ARBA00022840"/>
    </source>
</evidence>
<evidence type="ECO:0000313" key="13">
    <source>
        <dbReference type="Proteomes" id="UP000182045"/>
    </source>
</evidence>
<dbReference type="EMBL" id="LJSG01000007">
    <property type="protein sequence ID" value="KPP94022.1"/>
    <property type="molecule type" value="Genomic_DNA"/>
</dbReference>
<evidence type="ECO:0000256" key="8">
    <source>
        <dbReference type="ARBA" id="ARBA00023136"/>
    </source>
</evidence>
<evidence type="ECO:0000313" key="10">
    <source>
        <dbReference type="EMBL" id="CUX79433.1"/>
    </source>
</evidence>
<evidence type="ECO:0000313" key="11">
    <source>
        <dbReference type="EMBL" id="KPP94022.1"/>
    </source>
</evidence>
<keyword evidence="4" id="KW-0547">Nucleotide-binding</keyword>
<dbReference type="EMBL" id="FBYC01000001">
    <property type="protein sequence ID" value="CUX79433.1"/>
    <property type="molecule type" value="Genomic_DNA"/>
</dbReference>
<dbReference type="PANTHER" id="PTHR42781:SF4">
    <property type="entry name" value="SPERMIDINE_PUTRESCINE IMPORT ATP-BINDING PROTEIN POTA"/>
    <property type="match status" value="1"/>
</dbReference>
<dbReference type="SUPFAM" id="SSF52540">
    <property type="entry name" value="P-loop containing nucleoside triphosphate hydrolases"/>
    <property type="match status" value="1"/>
</dbReference>
<sequence length="354" mass="37746">MLTITGLTKRFAEQTILHGVDLSVPDGAVACLVGPSGCGKSTILRLVAGLDVPDDGEIMIGGELLSTPGWALEPQKRRLNMVFQDYALWPHMTVAQIVGYGLRHLGRSARAERVAGLLDKMQISALADRLPAQISGGQQQRVAIARALATDPDVLLLDEPLSNLDVQLRLEMRLEFARLFAEVGKTVLYVTHDPLEACSFADQLVVMKAGRIEQAGPPETLFAHPGSSWIATLAGFETRLSGQMADLNGADCAGINIAGQIMHVPLDGLRDGIAPQADVLVMLRPAALRLTEPTSGALTGKVTGALFEGRDWRISLDIGGQSLSVMSDQRLKLGEIAGLSFARDAAVVFPVGTE</sequence>
<dbReference type="SMART" id="SM00382">
    <property type="entry name" value="AAA"/>
    <property type="match status" value="1"/>
</dbReference>
<dbReference type="InterPro" id="IPR013611">
    <property type="entry name" value="Transp-assoc_OB_typ2"/>
</dbReference>
<dbReference type="STRING" id="1666912.Ga0058931_0112"/>
<dbReference type="GO" id="GO:0015408">
    <property type="term" value="F:ABC-type ferric iron transporter activity"/>
    <property type="evidence" value="ECO:0007669"/>
    <property type="project" value="InterPro"/>
</dbReference>
<gene>
    <name evidence="11" type="primary">fbpC</name>
    <name evidence="10" type="ORF">Ga0058931_0112</name>
    <name evidence="11" type="ORF">HLUCCA05_12660</name>
</gene>
<dbReference type="Proteomes" id="UP000050413">
    <property type="component" value="Unassembled WGS sequence"/>
</dbReference>
<dbReference type="FunFam" id="3.40.50.300:FF:000425">
    <property type="entry name" value="Probable ABC transporter, ATP-binding subunit"/>
    <property type="match status" value="1"/>
</dbReference>
<evidence type="ECO:0000256" key="4">
    <source>
        <dbReference type="ARBA" id="ARBA00022741"/>
    </source>
</evidence>
<evidence type="ECO:0000256" key="6">
    <source>
        <dbReference type="ARBA" id="ARBA00023004"/>
    </source>
</evidence>
<keyword evidence="3" id="KW-0410">Iron transport</keyword>
<dbReference type="InterPro" id="IPR017871">
    <property type="entry name" value="ABC_transporter-like_CS"/>
</dbReference>
<keyword evidence="2" id="KW-1003">Cell membrane</keyword>
<dbReference type="PROSITE" id="PS50893">
    <property type="entry name" value="ABC_TRANSPORTER_2"/>
    <property type="match status" value="1"/>
</dbReference>
<keyword evidence="5 10" id="KW-0067">ATP-binding</keyword>
<keyword evidence="8" id="KW-0472">Membrane</keyword>
<evidence type="ECO:0000256" key="1">
    <source>
        <dbReference type="ARBA" id="ARBA00022448"/>
    </source>
</evidence>
<dbReference type="GO" id="GO:0043190">
    <property type="term" value="C:ATP-binding cassette (ABC) transporter complex"/>
    <property type="evidence" value="ECO:0007669"/>
    <property type="project" value="InterPro"/>
</dbReference>
<dbReference type="Pfam" id="PF08402">
    <property type="entry name" value="TOBE_2"/>
    <property type="match status" value="1"/>
</dbReference>
<keyword evidence="7" id="KW-0406">Ion transport</keyword>
<dbReference type="OrthoDB" id="9802264at2"/>
<dbReference type="GO" id="GO:0016887">
    <property type="term" value="F:ATP hydrolysis activity"/>
    <property type="evidence" value="ECO:0007669"/>
    <property type="project" value="InterPro"/>
</dbReference>
<evidence type="ECO:0000259" key="9">
    <source>
        <dbReference type="PROSITE" id="PS50893"/>
    </source>
</evidence>
<dbReference type="GO" id="GO:0005524">
    <property type="term" value="F:ATP binding"/>
    <property type="evidence" value="ECO:0007669"/>
    <property type="project" value="UniProtKB-KW"/>
</dbReference>
<dbReference type="Pfam" id="PF00005">
    <property type="entry name" value="ABC_tran"/>
    <property type="match status" value="1"/>
</dbReference>
<accession>A0A0P7W249</accession>
<dbReference type="PATRIC" id="fig|1666912.4.peg.83"/>
<dbReference type="PROSITE" id="PS00211">
    <property type="entry name" value="ABC_TRANSPORTER_1"/>
    <property type="match status" value="1"/>
</dbReference>
<dbReference type="SUPFAM" id="SSF50331">
    <property type="entry name" value="MOP-like"/>
    <property type="match status" value="1"/>
</dbReference>
<keyword evidence="13" id="KW-1185">Reference proteome</keyword>
<dbReference type="PANTHER" id="PTHR42781">
    <property type="entry name" value="SPERMIDINE/PUTRESCINE IMPORT ATP-BINDING PROTEIN POTA"/>
    <property type="match status" value="1"/>
</dbReference>
<keyword evidence="6" id="KW-0408">Iron</keyword>
<dbReference type="InterPro" id="IPR008995">
    <property type="entry name" value="Mo/tungstate-bd_C_term_dom"/>
</dbReference>
<dbReference type="GO" id="GO:0015697">
    <property type="term" value="P:quaternary ammonium group transport"/>
    <property type="evidence" value="ECO:0007669"/>
    <property type="project" value="UniProtKB-ARBA"/>
</dbReference>
<name>A0A0P7W249_9RHOB</name>
<evidence type="ECO:0000256" key="7">
    <source>
        <dbReference type="ARBA" id="ARBA00023065"/>
    </source>
</evidence>
<reference evidence="11 12" key="1">
    <citation type="submission" date="2015-09" db="EMBL/GenBank/DDBJ databases">
        <title>Identification and resolution of microdiversity through metagenomic sequencing of parallel consortia.</title>
        <authorList>
            <person name="Nelson W.C."/>
            <person name="Romine M.F."/>
            <person name="Lindemann S.R."/>
        </authorList>
    </citation>
    <scope>NUCLEOTIDE SEQUENCE [LARGE SCALE GENOMIC DNA]</scope>
    <source>
        <strain evidence="11">HL-91</strain>
    </source>
</reference>
<dbReference type="InterPro" id="IPR050093">
    <property type="entry name" value="ABC_SmlMolc_Importer"/>
</dbReference>
<keyword evidence="1" id="KW-0813">Transport</keyword>
<dbReference type="InterPro" id="IPR027417">
    <property type="entry name" value="P-loop_NTPase"/>
</dbReference>
<dbReference type="Gene3D" id="3.40.50.300">
    <property type="entry name" value="P-loop containing nucleotide triphosphate hydrolases"/>
    <property type="match status" value="1"/>
</dbReference>
<feature type="domain" description="ABC transporter" evidence="9">
    <location>
        <begin position="2"/>
        <end position="234"/>
    </location>
</feature>
<dbReference type="InterPro" id="IPR003593">
    <property type="entry name" value="AAA+_ATPase"/>
</dbReference>
<dbReference type="InterPro" id="IPR015853">
    <property type="entry name" value="ABC_transpr_FbpC"/>
</dbReference>
<evidence type="ECO:0000256" key="2">
    <source>
        <dbReference type="ARBA" id="ARBA00022475"/>
    </source>
</evidence>
<evidence type="ECO:0000313" key="12">
    <source>
        <dbReference type="Proteomes" id="UP000050413"/>
    </source>
</evidence>
<protein>
    <submittedName>
        <fullName evidence="11">ABC-type iron(III) uptake system ATPase component FbpC</fullName>
    </submittedName>
    <submittedName>
        <fullName evidence="10">Spermidine/putrescine transport system ATP-binding protein</fullName>
    </submittedName>
</protein>
<organism evidence="11 12">
    <name type="scientific">Roseibaca calidilacus</name>
    <dbReference type="NCBI Taxonomy" id="1666912"/>
    <lineage>
        <taxon>Bacteria</taxon>
        <taxon>Pseudomonadati</taxon>
        <taxon>Pseudomonadota</taxon>
        <taxon>Alphaproteobacteria</taxon>
        <taxon>Rhodobacterales</taxon>
        <taxon>Paracoccaceae</taxon>
        <taxon>Roseinatronobacter</taxon>
    </lineage>
</organism>
<dbReference type="InterPro" id="IPR003439">
    <property type="entry name" value="ABC_transporter-like_ATP-bd"/>
</dbReference>
<reference evidence="10 13" key="2">
    <citation type="submission" date="2016-01" db="EMBL/GenBank/DDBJ databases">
        <authorList>
            <person name="Varghese N."/>
        </authorList>
    </citation>
    <scope>NUCLEOTIDE SEQUENCE [LARGE SCALE GENOMIC DNA]</scope>
    <source>
        <strain evidence="10 13">HL-91</strain>
    </source>
</reference>
<proteinExistence type="predicted"/>
<dbReference type="Proteomes" id="UP000182045">
    <property type="component" value="Unassembled WGS sequence"/>
</dbReference>